<keyword evidence="2" id="KW-1185">Reference proteome</keyword>
<evidence type="ECO:0000313" key="1">
    <source>
        <dbReference type="EMBL" id="KDR09177.1"/>
    </source>
</evidence>
<dbReference type="EMBL" id="KK853268">
    <property type="protein sequence ID" value="KDR09177.1"/>
    <property type="molecule type" value="Genomic_DNA"/>
</dbReference>
<reference evidence="1 2" key="1">
    <citation type="journal article" date="2014" name="Nat. Commun.">
        <title>Molecular traces of alternative social organization in a termite genome.</title>
        <authorList>
            <person name="Terrapon N."/>
            <person name="Li C."/>
            <person name="Robertson H.M."/>
            <person name="Ji L."/>
            <person name="Meng X."/>
            <person name="Booth W."/>
            <person name="Chen Z."/>
            <person name="Childers C.P."/>
            <person name="Glastad K.M."/>
            <person name="Gokhale K."/>
            <person name="Gowin J."/>
            <person name="Gronenberg W."/>
            <person name="Hermansen R.A."/>
            <person name="Hu H."/>
            <person name="Hunt B.G."/>
            <person name="Huylmans A.K."/>
            <person name="Khalil S.M."/>
            <person name="Mitchell R.D."/>
            <person name="Munoz-Torres M.C."/>
            <person name="Mustard J.A."/>
            <person name="Pan H."/>
            <person name="Reese J.T."/>
            <person name="Scharf M.E."/>
            <person name="Sun F."/>
            <person name="Vogel H."/>
            <person name="Xiao J."/>
            <person name="Yang W."/>
            <person name="Yang Z."/>
            <person name="Yang Z."/>
            <person name="Zhou J."/>
            <person name="Zhu J."/>
            <person name="Brent C.S."/>
            <person name="Elsik C.G."/>
            <person name="Goodisman M.A."/>
            <person name="Liberles D.A."/>
            <person name="Roe R.M."/>
            <person name="Vargo E.L."/>
            <person name="Vilcinskas A."/>
            <person name="Wang J."/>
            <person name="Bornberg-Bauer E."/>
            <person name="Korb J."/>
            <person name="Zhang G."/>
            <person name="Liebig J."/>
        </authorList>
    </citation>
    <scope>NUCLEOTIDE SEQUENCE [LARGE SCALE GENOMIC DNA]</scope>
    <source>
        <tissue evidence="1">Whole organism</tissue>
    </source>
</reference>
<proteinExistence type="predicted"/>
<name>A0A067QJY6_ZOONE</name>
<dbReference type="InParanoid" id="A0A067QJY6"/>
<accession>A0A067QJY6</accession>
<gene>
    <name evidence="1" type="ORF">L798_00911</name>
</gene>
<sequence length="56" mass="6344">MDVFFKSFKQRIVFNKSVGKFLAAAGSLRIPAVYLGRSCCTEQRRASSGQKPYELR</sequence>
<dbReference type="Proteomes" id="UP000027135">
    <property type="component" value="Unassembled WGS sequence"/>
</dbReference>
<evidence type="ECO:0000313" key="2">
    <source>
        <dbReference type="Proteomes" id="UP000027135"/>
    </source>
</evidence>
<organism evidence="1 2">
    <name type="scientific">Zootermopsis nevadensis</name>
    <name type="common">Dampwood termite</name>
    <dbReference type="NCBI Taxonomy" id="136037"/>
    <lineage>
        <taxon>Eukaryota</taxon>
        <taxon>Metazoa</taxon>
        <taxon>Ecdysozoa</taxon>
        <taxon>Arthropoda</taxon>
        <taxon>Hexapoda</taxon>
        <taxon>Insecta</taxon>
        <taxon>Pterygota</taxon>
        <taxon>Neoptera</taxon>
        <taxon>Polyneoptera</taxon>
        <taxon>Dictyoptera</taxon>
        <taxon>Blattodea</taxon>
        <taxon>Blattoidea</taxon>
        <taxon>Termitoidae</taxon>
        <taxon>Termopsidae</taxon>
        <taxon>Zootermopsis</taxon>
    </lineage>
</organism>
<dbReference type="AlphaFoldDB" id="A0A067QJY6"/>
<protein>
    <submittedName>
        <fullName evidence="1">Uncharacterized protein</fullName>
    </submittedName>
</protein>